<gene>
    <name evidence="1" type="ORF">SAMN04487911_10372</name>
</gene>
<name>A0A1M6C3U9_9FLAO</name>
<organism evidence="1 2">
    <name type="scientific">Arenibacter nanhaiticus</name>
    <dbReference type="NCBI Taxonomy" id="558155"/>
    <lineage>
        <taxon>Bacteria</taxon>
        <taxon>Pseudomonadati</taxon>
        <taxon>Bacteroidota</taxon>
        <taxon>Flavobacteriia</taxon>
        <taxon>Flavobacteriales</taxon>
        <taxon>Flavobacteriaceae</taxon>
        <taxon>Arenibacter</taxon>
    </lineage>
</organism>
<dbReference type="AlphaFoldDB" id="A0A1M6C3U9"/>
<accession>A0A1M6C3U9</accession>
<dbReference type="EMBL" id="FQYX01000003">
    <property type="protein sequence ID" value="SHI55669.1"/>
    <property type="molecule type" value="Genomic_DNA"/>
</dbReference>
<dbReference type="Pfam" id="PF10677">
    <property type="entry name" value="DUF2490"/>
    <property type="match status" value="1"/>
</dbReference>
<evidence type="ECO:0000313" key="1">
    <source>
        <dbReference type="EMBL" id="SHI55669.1"/>
    </source>
</evidence>
<dbReference type="OrthoDB" id="1118734at2"/>
<sequence length="233" mass="28174">MFKIIEKLHFKLIWALKKTRLDWFAILVMFTLKAGKIYAQNSESGIAELWQELYVYKDFNQKWRGEILFNNLYSSQFGNYDWFLEGKTAFKINEILGVEAIYRQEYYDLNGSKGVEYRPMIRFSGKFKIRDWSIRNRHRIELRMFEIGETRLRYRTDFKIKPNFNWTNLNLNPYVLEEIFINQNGFSRNRVYVGIEGKKWRFEPAIYMLLQSNIISDNWDNQPIVGIMMGFEL</sequence>
<reference evidence="1 2" key="1">
    <citation type="submission" date="2016-11" db="EMBL/GenBank/DDBJ databases">
        <authorList>
            <person name="Jaros S."/>
            <person name="Januszkiewicz K."/>
            <person name="Wedrychowicz H."/>
        </authorList>
    </citation>
    <scope>NUCLEOTIDE SEQUENCE [LARGE SCALE GENOMIC DNA]</scope>
    <source>
        <strain evidence="1 2">CGMCC 1.8863</strain>
    </source>
</reference>
<protein>
    <recommendedName>
        <fullName evidence="3">DUF2490 domain-containing protein</fullName>
    </recommendedName>
</protein>
<proteinExistence type="predicted"/>
<dbReference type="RefSeq" id="WP_072763144.1">
    <property type="nucleotide sequence ID" value="NZ_FQYX01000003.1"/>
</dbReference>
<dbReference type="Proteomes" id="UP000184231">
    <property type="component" value="Unassembled WGS sequence"/>
</dbReference>
<keyword evidence="2" id="KW-1185">Reference proteome</keyword>
<evidence type="ECO:0000313" key="2">
    <source>
        <dbReference type="Proteomes" id="UP000184231"/>
    </source>
</evidence>
<evidence type="ECO:0008006" key="3">
    <source>
        <dbReference type="Google" id="ProtNLM"/>
    </source>
</evidence>
<dbReference type="InterPro" id="IPR019619">
    <property type="entry name" value="DUF2490"/>
</dbReference>